<dbReference type="InterPro" id="IPR011333">
    <property type="entry name" value="SKP1/BTB/POZ_sf"/>
</dbReference>
<dbReference type="PROSITE" id="PS50297">
    <property type="entry name" value="ANK_REP_REGION"/>
    <property type="match status" value="3"/>
</dbReference>
<feature type="repeat" description="ANK" evidence="3">
    <location>
        <begin position="86"/>
        <end position="119"/>
    </location>
</feature>
<keyword evidence="6" id="KW-1185">Reference proteome</keyword>
<dbReference type="AlphaFoldDB" id="A0A9Q0R839"/>
<protein>
    <submittedName>
        <fullName evidence="5">Cyclin-dependent kinase inhibitor 2c</fullName>
    </submittedName>
</protein>
<accession>A0A9Q0R839</accession>
<name>A0A9Q0R839_ANAIG</name>
<dbReference type="SMART" id="SM00225">
    <property type="entry name" value="BTB"/>
    <property type="match status" value="1"/>
</dbReference>
<sequence>MSKFSNYKIGLQKALISNKESELNKYRKLFKKKKFLQHFNPLFFALENKCSLNTIKFLLDKEISPNSIQEKTHLSKKQIHTNENNLEMTALHFAVSINSSTEIISALLDAGGDPNLLSGFSCLHYAIYKKSNYETIKKLLESGSDPNQIPLVHSTKKIELEVTKKPIYLAIENQHPAQVIQLLIDFKAKINLLHIPNLLHHACRFSSDSEIFKLLLYLGFDSDRPDHKAPLHLICQYNPTLENIKIFIESGANKNGQDKKTPLHYICSEQEVNFESLKFLINSGADFSLQDRRTPLHYLCQSYKNLECVKYLVNLGADVNIRDNKTPLHFACSSKENDEIIQFLIKSGSNPKISSPKTPLQMAVLSSANIDTILLLLDFGAKSTGIRAVNEKMRCLFQYHSSFIEDMQKLYEDSETCDLEVQILDGKIGFHKLILQSRIGYDYSQVLRVLQKHYLKSVSVFKCFLYTGQTKKEEEDEIIKIILEQIGRIDLFDKDSQHYIINDLTKMWEKDDETKDFTIKVGENQIRVHRTILIARSDLYRGMFISVVDDSAEVHDYSQKSFDTVYALIQFFYTEKLDKKNLIVDELYDAIDYYQLNANSMLRYFLNFD</sequence>
<dbReference type="InterPro" id="IPR002110">
    <property type="entry name" value="Ankyrin_rpt"/>
</dbReference>
<dbReference type="Gene3D" id="1.25.40.20">
    <property type="entry name" value="Ankyrin repeat-containing domain"/>
    <property type="match status" value="2"/>
</dbReference>
<feature type="repeat" description="ANK" evidence="3">
    <location>
        <begin position="291"/>
        <end position="324"/>
    </location>
</feature>
<reference evidence="5" key="1">
    <citation type="submission" date="2022-10" db="EMBL/GenBank/DDBJ databases">
        <title>Novel sulphate-reducing endosymbionts in the free-living metamonad Anaeramoeba.</title>
        <authorList>
            <person name="Jerlstrom-Hultqvist J."/>
            <person name="Cepicka I."/>
            <person name="Gallot-Lavallee L."/>
            <person name="Salas-Leiva D."/>
            <person name="Curtis B.A."/>
            <person name="Zahonova K."/>
            <person name="Pipaliya S."/>
            <person name="Dacks J."/>
            <person name="Roger A.J."/>
        </authorList>
    </citation>
    <scope>NUCLEOTIDE SEQUENCE</scope>
    <source>
        <strain evidence="5">BMAN</strain>
    </source>
</reference>
<dbReference type="InterPro" id="IPR036770">
    <property type="entry name" value="Ankyrin_rpt-contain_sf"/>
</dbReference>
<dbReference type="PROSITE" id="PS50097">
    <property type="entry name" value="BTB"/>
    <property type="match status" value="1"/>
</dbReference>
<feature type="repeat" description="ANK" evidence="3">
    <location>
        <begin position="258"/>
        <end position="292"/>
    </location>
</feature>
<keyword evidence="2 3" id="KW-0040">ANK repeat</keyword>
<keyword evidence="1" id="KW-0677">Repeat</keyword>
<evidence type="ECO:0000256" key="2">
    <source>
        <dbReference type="ARBA" id="ARBA00023043"/>
    </source>
</evidence>
<evidence type="ECO:0000256" key="3">
    <source>
        <dbReference type="PROSITE-ProRule" id="PRU00023"/>
    </source>
</evidence>
<proteinExistence type="predicted"/>
<dbReference type="Pfam" id="PF00651">
    <property type="entry name" value="BTB"/>
    <property type="match status" value="1"/>
</dbReference>
<feature type="domain" description="BTB" evidence="4">
    <location>
        <begin position="515"/>
        <end position="581"/>
    </location>
</feature>
<gene>
    <name evidence="5" type="ORF">M0811_11672</name>
</gene>
<organism evidence="5 6">
    <name type="scientific">Anaeramoeba ignava</name>
    <name type="common">Anaerobic marine amoeba</name>
    <dbReference type="NCBI Taxonomy" id="1746090"/>
    <lineage>
        <taxon>Eukaryota</taxon>
        <taxon>Metamonada</taxon>
        <taxon>Anaeramoebidae</taxon>
        <taxon>Anaeramoeba</taxon>
    </lineage>
</organism>
<dbReference type="EMBL" id="JAPDFW010000105">
    <property type="protein sequence ID" value="KAJ5069329.1"/>
    <property type="molecule type" value="Genomic_DNA"/>
</dbReference>
<evidence type="ECO:0000313" key="6">
    <source>
        <dbReference type="Proteomes" id="UP001149090"/>
    </source>
</evidence>
<evidence type="ECO:0000313" key="5">
    <source>
        <dbReference type="EMBL" id="KAJ5069329.1"/>
    </source>
</evidence>
<dbReference type="OrthoDB" id="3246549at2759"/>
<dbReference type="InterPro" id="IPR000210">
    <property type="entry name" value="BTB/POZ_dom"/>
</dbReference>
<evidence type="ECO:0000259" key="4">
    <source>
        <dbReference type="PROSITE" id="PS50097"/>
    </source>
</evidence>
<dbReference type="Gene3D" id="3.30.710.10">
    <property type="entry name" value="Potassium Channel Kv1.1, Chain A"/>
    <property type="match status" value="1"/>
</dbReference>
<dbReference type="SUPFAM" id="SSF54695">
    <property type="entry name" value="POZ domain"/>
    <property type="match status" value="1"/>
</dbReference>
<dbReference type="PANTHER" id="PTHR24180:SF45">
    <property type="entry name" value="POLY [ADP-RIBOSE] POLYMERASE TANKYRASE"/>
    <property type="match status" value="1"/>
</dbReference>
<dbReference type="Proteomes" id="UP001149090">
    <property type="component" value="Unassembled WGS sequence"/>
</dbReference>
<dbReference type="SUPFAM" id="SSF48403">
    <property type="entry name" value="Ankyrin repeat"/>
    <property type="match status" value="1"/>
</dbReference>
<dbReference type="PANTHER" id="PTHR24180">
    <property type="entry name" value="CYCLIN-DEPENDENT KINASE INHIBITOR 2C-RELATED"/>
    <property type="match status" value="1"/>
</dbReference>
<dbReference type="CDD" id="cd18186">
    <property type="entry name" value="BTB_POZ_ZBTB_KLHL-like"/>
    <property type="match status" value="1"/>
</dbReference>
<dbReference type="Pfam" id="PF12796">
    <property type="entry name" value="Ank_2"/>
    <property type="match status" value="2"/>
</dbReference>
<comment type="caution">
    <text evidence="5">The sequence shown here is derived from an EMBL/GenBank/DDBJ whole genome shotgun (WGS) entry which is preliminary data.</text>
</comment>
<dbReference type="SMART" id="SM00248">
    <property type="entry name" value="ANK"/>
    <property type="match status" value="10"/>
</dbReference>
<dbReference type="PROSITE" id="PS50088">
    <property type="entry name" value="ANK_REPEAT"/>
    <property type="match status" value="4"/>
</dbReference>
<dbReference type="InterPro" id="IPR051637">
    <property type="entry name" value="Ank_repeat_dom-contain_49"/>
</dbReference>
<feature type="repeat" description="ANK" evidence="3">
    <location>
        <begin position="323"/>
        <end position="356"/>
    </location>
</feature>
<evidence type="ECO:0000256" key="1">
    <source>
        <dbReference type="ARBA" id="ARBA00022737"/>
    </source>
</evidence>
<dbReference type="Pfam" id="PF00023">
    <property type="entry name" value="Ank"/>
    <property type="match status" value="1"/>
</dbReference>